<gene>
    <name evidence="2" type="ORF">CQU01_01880</name>
</gene>
<proteinExistence type="predicted"/>
<dbReference type="SUPFAM" id="SSF55729">
    <property type="entry name" value="Acyl-CoA N-acyltransferases (Nat)"/>
    <property type="match status" value="1"/>
</dbReference>
<sequence length="317" mass="37293">MQYVQWDQKRLAELVTLWNEELGNDFPMRTSLFEQNSFSDENILHDASLIVENDRGEVIGFILTKVWQEKLNVKMDHELGWIQAILVKKSYRCKGIGSYLLRHAEAVLRKKQVKQIRLAGDVWHYFPGIPHIYEEVIAWAEKRGYEKRSDEYDLLATYHKEEPFFDIPDHMTFTLLREEEKADFLKFLNRSFPGRWEYEAIKYFEKGGKGREFLVLKSKGRMIGFCRINDHQSPFIAQNVYWQPLFSQPIGGIGPLGIDENERGSGYGLAIVKAAINTLRKRHIETIVIDWTSLIDFYNQLGFYPWKGYGTYFKEID</sequence>
<reference evidence="2 3" key="1">
    <citation type="submission" date="2019-07" db="EMBL/GenBank/DDBJ databases">
        <title>Whole genome shotgun sequence of Cerasibacillus quisquiliarum NBRC 102429.</title>
        <authorList>
            <person name="Hosoyama A."/>
            <person name="Uohara A."/>
            <person name="Ohji S."/>
            <person name="Ichikawa N."/>
        </authorList>
    </citation>
    <scope>NUCLEOTIDE SEQUENCE [LARGE SCALE GENOMIC DNA]</scope>
    <source>
        <strain evidence="2 3">NBRC 102429</strain>
    </source>
</reference>
<organism evidence="2 3">
    <name type="scientific">Cerasibacillus quisquiliarum</name>
    <dbReference type="NCBI Taxonomy" id="227865"/>
    <lineage>
        <taxon>Bacteria</taxon>
        <taxon>Bacillati</taxon>
        <taxon>Bacillota</taxon>
        <taxon>Bacilli</taxon>
        <taxon>Bacillales</taxon>
        <taxon>Bacillaceae</taxon>
        <taxon>Cerasibacillus</taxon>
    </lineage>
</organism>
<name>A0A511UTN3_9BACI</name>
<dbReference type="AlphaFoldDB" id="A0A511UTN3"/>
<keyword evidence="2" id="KW-0808">Transferase</keyword>
<dbReference type="GO" id="GO:0016747">
    <property type="term" value="F:acyltransferase activity, transferring groups other than amino-acyl groups"/>
    <property type="evidence" value="ECO:0007669"/>
    <property type="project" value="InterPro"/>
</dbReference>
<keyword evidence="3" id="KW-1185">Reference proteome</keyword>
<evidence type="ECO:0000313" key="2">
    <source>
        <dbReference type="EMBL" id="GEN29950.1"/>
    </source>
</evidence>
<feature type="domain" description="N-acetyltransferase" evidence="1">
    <location>
        <begin position="171"/>
        <end position="317"/>
    </location>
</feature>
<feature type="domain" description="N-acetyltransferase" evidence="1">
    <location>
        <begin position="1"/>
        <end position="174"/>
    </location>
</feature>
<dbReference type="OrthoDB" id="2861902at2"/>
<evidence type="ECO:0000313" key="3">
    <source>
        <dbReference type="Proteomes" id="UP000321491"/>
    </source>
</evidence>
<dbReference type="PANTHER" id="PTHR43617">
    <property type="entry name" value="L-AMINO ACID N-ACETYLTRANSFERASE"/>
    <property type="match status" value="1"/>
</dbReference>
<dbReference type="EMBL" id="BJXW01000003">
    <property type="protein sequence ID" value="GEN29950.1"/>
    <property type="molecule type" value="Genomic_DNA"/>
</dbReference>
<dbReference type="RefSeq" id="WP_146934581.1">
    <property type="nucleotide sequence ID" value="NZ_BJXW01000003.1"/>
</dbReference>
<comment type="caution">
    <text evidence="2">The sequence shown here is derived from an EMBL/GenBank/DDBJ whole genome shotgun (WGS) entry which is preliminary data.</text>
</comment>
<evidence type="ECO:0000259" key="1">
    <source>
        <dbReference type="PROSITE" id="PS51186"/>
    </source>
</evidence>
<dbReference type="InterPro" id="IPR016181">
    <property type="entry name" value="Acyl_CoA_acyltransferase"/>
</dbReference>
<dbReference type="CDD" id="cd04301">
    <property type="entry name" value="NAT_SF"/>
    <property type="match status" value="2"/>
</dbReference>
<dbReference type="PROSITE" id="PS51186">
    <property type="entry name" value="GNAT"/>
    <property type="match status" value="2"/>
</dbReference>
<protein>
    <submittedName>
        <fullName evidence="2">Acetyltransferase</fullName>
    </submittedName>
</protein>
<dbReference type="InterPro" id="IPR000182">
    <property type="entry name" value="GNAT_dom"/>
</dbReference>
<dbReference type="Proteomes" id="UP000321491">
    <property type="component" value="Unassembled WGS sequence"/>
</dbReference>
<accession>A0A511UTN3</accession>
<dbReference type="Gene3D" id="3.40.630.30">
    <property type="match status" value="2"/>
</dbReference>
<dbReference type="InterPro" id="IPR050276">
    <property type="entry name" value="MshD_Acetyltransferase"/>
</dbReference>
<dbReference type="Pfam" id="PF00583">
    <property type="entry name" value="Acetyltransf_1"/>
    <property type="match status" value="2"/>
</dbReference>